<organism evidence="2 3">
    <name type="scientific">Haloferula sargassicola</name>
    <dbReference type="NCBI Taxonomy" id="490096"/>
    <lineage>
        <taxon>Bacteria</taxon>
        <taxon>Pseudomonadati</taxon>
        <taxon>Verrucomicrobiota</taxon>
        <taxon>Verrucomicrobiia</taxon>
        <taxon>Verrucomicrobiales</taxon>
        <taxon>Verrucomicrobiaceae</taxon>
        <taxon>Haloferula</taxon>
    </lineage>
</organism>
<dbReference type="Proteomes" id="UP001476282">
    <property type="component" value="Unassembled WGS sequence"/>
</dbReference>
<sequence length="284" mass="30946">MIPTHSLAILATGLLGLSVIAPSVRAQDEPDLEAGPSYKVTHEAEIAGWTVSSFRIGGVFKHVMMERGGDDGRIFRYFLGNGTSTLMIYDNSALKELPVKKATYWFSGLESGDTPPTEAPATTDNGLTSEQDALISIDVQEDPDILAAIAGAKAFHLKLGNYSGTYDLKGAKKAADKLLEVFNQTPPGEEVIVMEEGTPSVVWDLKLGAGESKIYQVPGKKGQTMKLSYLEDTRQGQMDMGKYSVEEGTENGISITFEQDRQQRVDVSNPTDKAMDFRIFLEVK</sequence>
<keyword evidence="1" id="KW-0732">Signal</keyword>
<comment type="caution">
    <text evidence="2">The sequence shown here is derived from an EMBL/GenBank/DDBJ whole genome shotgun (WGS) entry which is preliminary data.</text>
</comment>
<name>A0ABP9UTC1_9BACT</name>
<evidence type="ECO:0000256" key="1">
    <source>
        <dbReference type="SAM" id="SignalP"/>
    </source>
</evidence>
<accession>A0ABP9UTC1</accession>
<evidence type="ECO:0000313" key="2">
    <source>
        <dbReference type="EMBL" id="GAA5484662.1"/>
    </source>
</evidence>
<feature type="chain" id="PRO_5046612001" evidence="1">
    <location>
        <begin position="27"/>
        <end position="284"/>
    </location>
</feature>
<proteinExistence type="predicted"/>
<gene>
    <name evidence="2" type="ORF">Hsar01_03908</name>
</gene>
<evidence type="ECO:0000313" key="3">
    <source>
        <dbReference type="Proteomes" id="UP001476282"/>
    </source>
</evidence>
<protein>
    <submittedName>
        <fullName evidence="2">Uncharacterized protein</fullName>
    </submittedName>
</protein>
<feature type="signal peptide" evidence="1">
    <location>
        <begin position="1"/>
        <end position="26"/>
    </location>
</feature>
<dbReference type="EMBL" id="BAABRI010000030">
    <property type="protein sequence ID" value="GAA5484662.1"/>
    <property type="molecule type" value="Genomic_DNA"/>
</dbReference>
<reference evidence="2 3" key="1">
    <citation type="submission" date="2024-02" db="EMBL/GenBank/DDBJ databases">
        <title>Haloferula sargassicola NBRC 104335.</title>
        <authorList>
            <person name="Ichikawa N."/>
            <person name="Katano-Makiyama Y."/>
            <person name="Hidaka K."/>
        </authorList>
    </citation>
    <scope>NUCLEOTIDE SEQUENCE [LARGE SCALE GENOMIC DNA]</scope>
    <source>
        <strain evidence="2 3">NBRC 104335</strain>
    </source>
</reference>
<dbReference type="RefSeq" id="WP_353568767.1">
    <property type="nucleotide sequence ID" value="NZ_BAABRI010000030.1"/>
</dbReference>
<keyword evidence="3" id="KW-1185">Reference proteome</keyword>